<organism evidence="1 2">
    <name type="scientific">Caldicellulosiruptor morganii</name>
    <dbReference type="NCBI Taxonomy" id="1387555"/>
    <lineage>
        <taxon>Bacteria</taxon>
        <taxon>Bacillati</taxon>
        <taxon>Bacillota</taxon>
        <taxon>Bacillota incertae sedis</taxon>
        <taxon>Caldicellulosiruptorales</taxon>
        <taxon>Caldicellulosiruptoraceae</taxon>
        <taxon>Caldicellulosiruptor</taxon>
    </lineage>
</organism>
<gene>
    <name evidence="1" type="ORF">OTK00_001817</name>
</gene>
<protein>
    <submittedName>
        <fullName evidence="1">Uncharacterized protein</fullName>
    </submittedName>
</protein>
<accession>A0ABY7BLZ6</accession>
<keyword evidence="2" id="KW-1185">Reference proteome</keyword>
<dbReference type="EMBL" id="CP113865">
    <property type="protein sequence ID" value="WAM33322.1"/>
    <property type="molecule type" value="Genomic_DNA"/>
</dbReference>
<sequence length="75" mass="8453">MGKAIFEGTHPTNNEHLFAIGLKSTQRAVCSFLPWTGVRIAQKPGNHIAKFLLPVDSKTKQEKQKDKRYNVKGVF</sequence>
<evidence type="ECO:0000313" key="2">
    <source>
        <dbReference type="Proteomes" id="UP001164909"/>
    </source>
</evidence>
<dbReference type="Proteomes" id="UP001164909">
    <property type="component" value="Chromosome"/>
</dbReference>
<proteinExistence type="predicted"/>
<name>A0ABY7BLZ6_9FIRM</name>
<reference evidence="1" key="1">
    <citation type="submission" date="2022-12" db="EMBL/GenBank/DDBJ databases">
        <authorList>
            <person name="Bing R.G."/>
            <person name="Willard D.J."/>
            <person name="Manesh M.J.H."/>
            <person name="Laemthong T."/>
            <person name="Crosby J.R."/>
            <person name="Kelly R.M."/>
        </authorList>
    </citation>
    <scope>NUCLEOTIDE SEQUENCE</scope>
    <source>
        <strain evidence="1">DSM 8990</strain>
    </source>
</reference>
<dbReference type="RefSeq" id="WP_268760771.1">
    <property type="nucleotide sequence ID" value="NZ_CP113865.1"/>
</dbReference>
<evidence type="ECO:0000313" key="1">
    <source>
        <dbReference type="EMBL" id="WAM33322.1"/>
    </source>
</evidence>